<dbReference type="AlphaFoldDB" id="A0AAJ0DHH4"/>
<evidence type="ECO:0000313" key="2">
    <source>
        <dbReference type="EMBL" id="KAK3050263.1"/>
    </source>
</evidence>
<protein>
    <submittedName>
        <fullName evidence="2">Uncharacterized protein</fullName>
    </submittedName>
</protein>
<keyword evidence="3" id="KW-1185">Reference proteome</keyword>
<feature type="region of interest" description="Disordered" evidence="1">
    <location>
        <begin position="704"/>
        <end position="731"/>
    </location>
</feature>
<feature type="compositionally biased region" description="Polar residues" evidence="1">
    <location>
        <begin position="284"/>
        <end position="295"/>
    </location>
</feature>
<evidence type="ECO:0000256" key="1">
    <source>
        <dbReference type="SAM" id="MobiDB-lite"/>
    </source>
</evidence>
<feature type="compositionally biased region" description="Pro residues" evidence="1">
    <location>
        <begin position="263"/>
        <end position="273"/>
    </location>
</feature>
<dbReference type="EMBL" id="JAWDJX010000033">
    <property type="protein sequence ID" value="KAK3050263.1"/>
    <property type="molecule type" value="Genomic_DNA"/>
</dbReference>
<feature type="region of interest" description="Disordered" evidence="1">
    <location>
        <begin position="251"/>
        <end position="411"/>
    </location>
</feature>
<accession>A0AAJ0DHH4</accession>
<feature type="compositionally biased region" description="Polar residues" evidence="1">
    <location>
        <begin position="789"/>
        <end position="801"/>
    </location>
</feature>
<organism evidence="2 3">
    <name type="scientific">Extremus antarcticus</name>
    <dbReference type="NCBI Taxonomy" id="702011"/>
    <lineage>
        <taxon>Eukaryota</taxon>
        <taxon>Fungi</taxon>
        <taxon>Dikarya</taxon>
        <taxon>Ascomycota</taxon>
        <taxon>Pezizomycotina</taxon>
        <taxon>Dothideomycetes</taxon>
        <taxon>Dothideomycetidae</taxon>
        <taxon>Mycosphaerellales</taxon>
        <taxon>Extremaceae</taxon>
        <taxon>Extremus</taxon>
    </lineage>
</organism>
<reference evidence="2" key="1">
    <citation type="submission" date="2023-04" db="EMBL/GenBank/DDBJ databases">
        <title>Black Yeasts Isolated from many extreme environments.</title>
        <authorList>
            <person name="Coleine C."/>
            <person name="Stajich J.E."/>
            <person name="Selbmann L."/>
        </authorList>
    </citation>
    <scope>NUCLEOTIDE SEQUENCE</scope>
    <source>
        <strain evidence="2">CCFEE 5312</strain>
    </source>
</reference>
<feature type="compositionally biased region" description="Polar residues" evidence="1">
    <location>
        <begin position="363"/>
        <end position="380"/>
    </location>
</feature>
<feature type="region of interest" description="Disordered" evidence="1">
    <location>
        <begin position="767"/>
        <end position="842"/>
    </location>
</feature>
<name>A0AAJ0DHH4_9PEZI</name>
<feature type="compositionally biased region" description="Polar residues" evidence="1">
    <location>
        <begin position="314"/>
        <end position="323"/>
    </location>
</feature>
<sequence>MPEQKGDTESSCLSMILESLQDLVEAQSSSAVEPTKLPLQHKALQILDFASWRAHLRELSKFGPAYDRNRRVAAWVLTTSTPAGMAGFTAINAQPRCPTPTEHVDEPPLGRYEPEIGDEKEQPTVVSAGGLVDTLFRDMERPAPVIPTAGTGQVQPIPNPLAIQPEAWVTNARRNHNFSSPLERHHGHNPLQSQAEQDVDADEKLEMTEAFNQMGEDIAGVEAYLQDQNACADWPSPNALDSGPAIAFSQTRGSANTAAVEPAAPPRLHPLPPGRWHSSMKDAASSTQPRTSVPQATPRASDPAAFGRPHCTKVSASRRSSNAPLCVDGRPAPPSSRSPQPCLITPPTDGSSSCHSKSEPQDQRNATCNGTTRQPASSPSQDHRRSARPPTRSPSPQHVNGSFEQNEVIDRTVPLDEEYDWEVRSIKGRSVSGGVERFLVDWAPSRLAQRYVQQDEDGEYIAFATSTVPAEWGVCEWTAVEGSDMCDVEWVDTWEKYEGLKRAKDAVQEFLEDWRNLPALYTPQHKVTRITHRKFMPEGGKDHRLAFRELLKRLKQSTTLRKYPKRLDRRTLTFRGGHRRPINAGKSERRRAVLVFMTGIRQTIPCECCQAGCGPFADCIVSENDFNRACTNCAYSGDYPARCNYHRESRSEAWTPNTSDNDVLPPNEDVLPLDDGMPTLSSSAPSGCEPSGCDGFVVARSSPELGTGNAPFPTTAPIRPSAHIPCQLPSSTISDPMVLTPLALRSKEQQSEAADVSQVAGPSVHSSSVKCWDLTPPPKLLPRRHAEAETSSPAGASSQLVRNKRQRPAEVPPSVHAGASFQQSAFADQRSAKRSRPDPLPADIVEGAGSILRMLDVTTFLPGYRHPGCDTRCANAKVGHVCRDRIDQPNTRCHPTVYSGKRFKAGNATERQVGSVLYHSPCSVAVAFHDSWEEARHYDVMPAWETKEKWISRVHHSALNEAIVRFCPAPDLPRAGADVIMLD</sequence>
<gene>
    <name evidence="2" type="ORF">LTR09_008412</name>
</gene>
<dbReference type="Pfam" id="PF12511">
    <property type="entry name" value="DUF3716"/>
    <property type="match status" value="1"/>
</dbReference>
<evidence type="ECO:0000313" key="3">
    <source>
        <dbReference type="Proteomes" id="UP001271007"/>
    </source>
</evidence>
<dbReference type="Proteomes" id="UP001271007">
    <property type="component" value="Unassembled WGS sequence"/>
</dbReference>
<comment type="caution">
    <text evidence="2">The sequence shown here is derived from an EMBL/GenBank/DDBJ whole genome shotgun (WGS) entry which is preliminary data.</text>
</comment>
<proteinExistence type="predicted"/>
<dbReference type="InterPro" id="IPR022190">
    <property type="entry name" value="DUF3716"/>
</dbReference>